<reference evidence="3" key="1">
    <citation type="submission" date="2020-10" db="EMBL/GenBank/DDBJ databases">
        <authorList>
            <person name="Gilroy R."/>
        </authorList>
    </citation>
    <scope>NUCLEOTIDE SEQUENCE</scope>
    <source>
        <strain evidence="3">ChiSjej2B20-13462</strain>
    </source>
</reference>
<evidence type="ECO:0000313" key="3">
    <source>
        <dbReference type="EMBL" id="HIQ69855.1"/>
    </source>
</evidence>
<dbReference type="EMBL" id="DVFN01000089">
    <property type="protein sequence ID" value="HIQ69855.1"/>
    <property type="molecule type" value="Genomic_DNA"/>
</dbReference>
<dbReference type="InterPro" id="IPR039564">
    <property type="entry name" value="Peptidase_C39-like"/>
</dbReference>
<dbReference type="Pfam" id="PF13529">
    <property type="entry name" value="Peptidase_C39_2"/>
    <property type="match status" value="1"/>
</dbReference>
<proteinExistence type="predicted"/>
<evidence type="ECO:0000256" key="1">
    <source>
        <dbReference type="SAM" id="SignalP"/>
    </source>
</evidence>
<keyword evidence="1" id="KW-0732">Signal</keyword>
<organism evidence="3 4">
    <name type="scientific">Candidatus Avoscillospira stercorigallinarum</name>
    <dbReference type="NCBI Taxonomy" id="2840708"/>
    <lineage>
        <taxon>Bacteria</taxon>
        <taxon>Bacillati</taxon>
        <taxon>Bacillota</taxon>
        <taxon>Clostridia</taxon>
        <taxon>Eubacteriales</taxon>
        <taxon>Oscillospiraceae</taxon>
        <taxon>Oscillospiraceae incertae sedis</taxon>
        <taxon>Candidatus Avoscillospira</taxon>
    </lineage>
</organism>
<evidence type="ECO:0000259" key="2">
    <source>
        <dbReference type="Pfam" id="PF13529"/>
    </source>
</evidence>
<gene>
    <name evidence="3" type="ORF">IAA67_05965</name>
</gene>
<reference evidence="3" key="2">
    <citation type="journal article" date="2021" name="PeerJ">
        <title>Extensive microbial diversity within the chicken gut microbiome revealed by metagenomics and culture.</title>
        <authorList>
            <person name="Gilroy R."/>
            <person name="Ravi A."/>
            <person name="Getino M."/>
            <person name="Pursley I."/>
            <person name="Horton D.L."/>
            <person name="Alikhan N.F."/>
            <person name="Baker D."/>
            <person name="Gharbi K."/>
            <person name="Hall N."/>
            <person name="Watson M."/>
            <person name="Adriaenssens E.M."/>
            <person name="Foster-Nyarko E."/>
            <person name="Jarju S."/>
            <person name="Secka A."/>
            <person name="Antonio M."/>
            <person name="Oren A."/>
            <person name="Chaudhuri R.R."/>
            <person name="La Ragione R."/>
            <person name="Hildebrand F."/>
            <person name="Pallen M.J."/>
        </authorList>
    </citation>
    <scope>NUCLEOTIDE SEQUENCE</scope>
    <source>
        <strain evidence="3">ChiSjej2B20-13462</strain>
    </source>
</reference>
<feature type="chain" id="PRO_5038373360" evidence="1">
    <location>
        <begin position="25"/>
        <end position="405"/>
    </location>
</feature>
<feature type="domain" description="Peptidase C39-like" evidence="2">
    <location>
        <begin position="192"/>
        <end position="343"/>
    </location>
</feature>
<accession>A0A9D0Z8G8</accession>
<protein>
    <submittedName>
        <fullName evidence="3">C39 family peptidase</fullName>
    </submittedName>
</protein>
<name>A0A9D0Z8G8_9FIRM</name>
<dbReference type="Proteomes" id="UP000886874">
    <property type="component" value="Unassembled WGS sequence"/>
</dbReference>
<sequence length="405" mass="46164">MRRLLLSAAALAALVCLLILPAGAADTGVEPLLRQVSLTHVFGSETFTLDEVEFQRIIVPAYVLEVYDTDDYAIHPGERDEKVRELKRYLYSNENFPTNEFVTYSQADIKRDMVADYFDDHLALLIEVLYQFCGLEDREPCIDPLTVYLFHQLEDLDKDMRNDIEVVYKYRMIQEDTVGTISRSGEPDGMYYYAQTDPDWADKEFAFEGNGATLRDRGCGTACMSMVFSTYHMVEINPYWAADYAQDGNWQVSYGLPNEFFLGIAEKYAHLETKRYGTVLNQPQIIKKADVDMDTLADQIENQGYMAIIHVVAGAFTSQEHYMVLADYEVIDGVGYFLVADPYIMPERYSSRDQLKDVPGDNEGLIYATSSLLYRDMKSIILFAQDREAFPLGCKSAAPVRIDHD</sequence>
<comment type="caution">
    <text evidence="3">The sequence shown here is derived from an EMBL/GenBank/DDBJ whole genome shotgun (WGS) entry which is preliminary data.</text>
</comment>
<feature type="signal peptide" evidence="1">
    <location>
        <begin position="1"/>
        <end position="24"/>
    </location>
</feature>
<evidence type="ECO:0000313" key="4">
    <source>
        <dbReference type="Proteomes" id="UP000886874"/>
    </source>
</evidence>
<dbReference type="Gene3D" id="3.90.70.10">
    <property type="entry name" value="Cysteine proteinases"/>
    <property type="match status" value="1"/>
</dbReference>
<dbReference type="AlphaFoldDB" id="A0A9D0Z8G8"/>